<sequence length="199" mass="21635">MPMRKSSEEKLLDAVDDLVFSRGIESTPVDAILARAGVSAATLYRGYRSKEALVAASLARRHERWRETWGSLIAAAPDAEGRLLAIFDAIDEFAARPDGARWCAFLGTAAEMSDPPPEIADAVTRDTDHMRQTLRELAAQLPCANPDHLAEQILVVVTGELAMRLRDRPLRKSTVGREIATTLIATAQPSAAARPCTTD</sequence>
<dbReference type="EMBL" id="JAWLKH010000015">
    <property type="protein sequence ID" value="MDV6313111.1"/>
    <property type="molecule type" value="Genomic_DNA"/>
</dbReference>
<dbReference type="GeneID" id="77172607"/>
<keyword evidence="2 4" id="KW-0238">DNA-binding</keyword>
<evidence type="ECO:0000313" key="9">
    <source>
        <dbReference type="Proteomes" id="UP001185922"/>
    </source>
</evidence>
<dbReference type="AlphaFoldDB" id="A0AAE4U950"/>
<dbReference type="InterPro" id="IPR001647">
    <property type="entry name" value="HTH_TetR"/>
</dbReference>
<name>A0AAE4U950_9ACTN</name>
<evidence type="ECO:0000256" key="2">
    <source>
        <dbReference type="ARBA" id="ARBA00023125"/>
    </source>
</evidence>
<proteinExistence type="predicted"/>
<dbReference type="GO" id="GO:0003677">
    <property type="term" value="F:DNA binding"/>
    <property type="evidence" value="ECO:0007669"/>
    <property type="project" value="UniProtKB-UniRule"/>
</dbReference>
<evidence type="ECO:0000256" key="1">
    <source>
        <dbReference type="ARBA" id="ARBA00023015"/>
    </source>
</evidence>
<dbReference type="RefSeq" id="WP_024497522.1">
    <property type="nucleotide sequence ID" value="NZ_CP091855.1"/>
</dbReference>
<dbReference type="PANTHER" id="PTHR47506:SF1">
    <property type="entry name" value="HTH-TYPE TRANSCRIPTIONAL REGULATOR YJDC"/>
    <property type="match status" value="1"/>
</dbReference>
<dbReference type="Gene3D" id="1.10.357.10">
    <property type="entry name" value="Tetracycline Repressor, domain 2"/>
    <property type="match status" value="1"/>
</dbReference>
<feature type="domain" description="HTH tetR-type" evidence="5">
    <location>
        <begin position="5"/>
        <end position="65"/>
    </location>
</feature>
<organism evidence="7 9">
    <name type="scientific">Gordonia amicalis</name>
    <dbReference type="NCBI Taxonomy" id="89053"/>
    <lineage>
        <taxon>Bacteria</taxon>
        <taxon>Bacillati</taxon>
        <taxon>Actinomycetota</taxon>
        <taxon>Actinomycetes</taxon>
        <taxon>Mycobacteriales</taxon>
        <taxon>Gordoniaceae</taxon>
        <taxon>Gordonia</taxon>
    </lineage>
</organism>
<dbReference type="PRINTS" id="PR00455">
    <property type="entry name" value="HTHTETR"/>
</dbReference>
<accession>A0AAE4U950</accession>
<evidence type="ECO:0000313" key="7">
    <source>
        <dbReference type="EMBL" id="MDV6313111.1"/>
    </source>
</evidence>
<feature type="DNA-binding region" description="H-T-H motif" evidence="4">
    <location>
        <begin position="28"/>
        <end position="47"/>
    </location>
</feature>
<evidence type="ECO:0000259" key="5">
    <source>
        <dbReference type="PROSITE" id="PS50977"/>
    </source>
</evidence>
<dbReference type="PANTHER" id="PTHR47506">
    <property type="entry name" value="TRANSCRIPTIONAL REGULATORY PROTEIN"/>
    <property type="match status" value="1"/>
</dbReference>
<dbReference type="InterPro" id="IPR009057">
    <property type="entry name" value="Homeodomain-like_sf"/>
</dbReference>
<evidence type="ECO:0000256" key="3">
    <source>
        <dbReference type="ARBA" id="ARBA00023163"/>
    </source>
</evidence>
<dbReference type="PROSITE" id="PS50977">
    <property type="entry name" value="HTH_TETR_2"/>
    <property type="match status" value="1"/>
</dbReference>
<dbReference type="Proteomes" id="UP001185922">
    <property type="component" value="Unassembled WGS sequence"/>
</dbReference>
<evidence type="ECO:0000256" key="4">
    <source>
        <dbReference type="PROSITE-ProRule" id="PRU00335"/>
    </source>
</evidence>
<keyword evidence="3" id="KW-0804">Transcription</keyword>
<dbReference type="EMBL" id="JAWLKI010000013">
    <property type="protein sequence ID" value="MDV6308237.1"/>
    <property type="molecule type" value="Genomic_DNA"/>
</dbReference>
<evidence type="ECO:0000313" key="6">
    <source>
        <dbReference type="EMBL" id="MDV6308237.1"/>
    </source>
</evidence>
<gene>
    <name evidence="6" type="ORF">R3P94_13075</name>
    <name evidence="7" type="ORF">R3Q15_14620</name>
</gene>
<protein>
    <submittedName>
        <fullName evidence="7">TetR/AcrR family transcriptional regulator</fullName>
    </submittedName>
</protein>
<dbReference type="SUPFAM" id="SSF46689">
    <property type="entry name" value="Homeodomain-like"/>
    <property type="match status" value="1"/>
</dbReference>
<keyword evidence="8" id="KW-1185">Reference proteome</keyword>
<reference evidence="7 8" key="1">
    <citation type="submission" date="2023-10" db="EMBL/GenBank/DDBJ databases">
        <title>Development of a sustainable strategy for remediation of hydrocarbon-contaminated territories based on the waste exchange concept.</title>
        <authorList>
            <person name="Krivoruchko A."/>
        </authorList>
    </citation>
    <scope>NUCLEOTIDE SEQUENCE</scope>
    <source>
        <strain evidence="6 8">IEGM 1266</strain>
        <strain evidence="7">IEGM 1279</strain>
    </source>
</reference>
<dbReference type="InterPro" id="IPR036271">
    <property type="entry name" value="Tet_transcr_reg_TetR-rel_C_sf"/>
</dbReference>
<dbReference type="SUPFAM" id="SSF48498">
    <property type="entry name" value="Tetracyclin repressor-like, C-terminal domain"/>
    <property type="match status" value="1"/>
</dbReference>
<dbReference type="Proteomes" id="UP001185779">
    <property type="component" value="Unassembled WGS sequence"/>
</dbReference>
<keyword evidence="1" id="KW-0805">Transcription regulation</keyword>
<evidence type="ECO:0000313" key="8">
    <source>
        <dbReference type="Proteomes" id="UP001185779"/>
    </source>
</evidence>
<comment type="caution">
    <text evidence="7">The sequence shown here is derived from an EMBL/GenBank/DDBJ whole genome shotgun (WGS) entry which is preliminary data.</text>
</comment>
<dbReference type="Pfam" id="PF00440">
    <property type="entry name" value="TetR_N"/>
    <property type="match status" value="1"/>
</dbReference>